<dbReference type="GO" id="GO:0000270">
    <property type="term" value="P:peptidoglycan metabolic process"/>
    <property type="evidence" value="ECO:0007669"/>
    <property type="project" value="InterPro"/>
</dbReference>
<dbReference type="CDD" id="cd00254">
    <property type="entry name" value="LT-like"/>
    <property type="match status" value="1"/>
</dbReference>
<evidence type="ECO:0000313" key="4">
    <source>
        <dbReference type="Proteomes" id="UP001164064"/>
    </source>
</evidence>
<proteinExistence type="inferred from homology"/>
<protein>
    <submittedName>
        <fullName evidence="3">Lytic transglycosylase domain-containing protein</fullName>
    </submittedName>
</protein>
<dbReference type="AlphaFoldDB" id="A0AA46S5L6"/>
<dbReference type="PANTHER" id="PTHR37423:SF2">
    <property type="entry name" value="MEMBRANE-BOUND LYTIC MUREIN TRANSGLYCOSYLASE C"/>
    <property type="match status" value="1"/>
</dbReference>
<dbReference type="EMBL" id="CP089054">
    <property type="protein sequence ID" value="UYF73887.1"/>
    <property type="molecule type" value="Genomic_DNA"/>
</dbReference>
<dbReference type="InterPro" id="IPR000189">
    <property type="entry name" value="Transglyc_AS"/>
</dbReference>
<reference evidence="3" key="1">
    <citation type="journal article" date="2022" name="J Glob Antimicrob Resist">
        <title>Comparative analysis of IMP-4- and OXA-58-containing plasmids of three carbapenemase-producing Acinetobacter ursingii strains in the Netherlands.</title>
        <authorList>
            <person name="Hendrickx A.P.A."/>
            <person name="Schade R.P."/>
            <person name="Landman F."/>
            <person name="Bosch T."/>
            <person name="Schouls L.M."/>
            <person name="van Dijk K."/>
        </authorList>
    </citation>
    <scope>NUCLEOTIDE SEQUENCE</scope>
    <source>
        <strain evidence="3">RIVM_C010559</strain>
    </source>
</reference>
<accession>A0AA46S5L6</accession>
<dbReference type="GO" id="GO:0008933">
    <property type="term" value="F:peptidoglycan lytic transglycosylase activity"/>
    <property type="evidence" value="ECO:0007669"/>
    <property type="project" value="InterPro"/>
</dbReference>
<dbReference type="InterPro" id="IPR023346">
    <property type="entry name" value="Lysozyme-like_dom_sf"/>
</dbReference>
<evidence type="ECO:0000259" key="2">
    <source>
        <dbReference type="Pfam" id="PF01464"/>
    </source>
</evidence>
<feature type="domain" description="Transglycosylase SLT" evidence="2">
    <location>
        <begin position="25"/>
        <end position="127"/>
    </location>
</feature>
<comment type="similarity">
    <text evidence="1">Belongs to the transglycosylase Slt family.</text>
</comment>
<dbReference type="PANTHER" id="PTHR37423">
    <property type="entry name" value="SOLUBLE LYTIC MUREIN TRANSGLYCOSYLASE-RELATED"/>
    <property type="match status" value="1"/>
</dbReference>
<dbReference type="SUPFAM" id="SSF53955">
    <property type="entry name" value="Lysozyme-like"/>
    <property type="match status" value="1"/>
</dbReference>
<dbReference type="PROSITE" id="PS00922">
    <property type="entry name" value="TRANSGLYCOSYLASE"/>
    <property type="match status" value="1"/>
</dbReference>
<dbReference type="GO" id="GO:0016020">
    <property type="term" value="C:membrane"/>
    <property type="evidence" value="ECO:0007669"/>
    <property type="project" value="InterPro"/>
</dbReference>
<sequence length="237" mass="26561">MFRRLIISFICTTPVLVSASPYEDLIYKHSVANGLDPKLVTAIMARESAFKPNARSPKDARGLMQVIPSTARMVGVDPRRLFEPEQSIIAGTRYLAFLNKRFNGNLIKIIAGYNAGHGAVEKFGGIPPYRETRNYVTYVTSKYQKLLGGGALQNFNAPQPSPIFPEAKRKNDMVVLASWQQNQYPDYSAEYPQDQSYIAQAEPVRVRINNQPSIQQPAQPTSFVQSLNSNGRYVQVF</sequence>
<dbReference type="Proteomes" id="UP001164064">
    <property type="component" value="Plasmid pRIVM_C010559_3"/>
</dbReference>
<evidence type="ECO:0000313" key="3">
    <source>
        <dbReference type="EMBL" id="UYF73887.1"/>
    </source>
</evidence>
<organism evidence="3 4">
    <name type="scientific">Acinetobacter ursingii</name>
    <dbReference type="NCBI Taxonomy" id="108980"/>
    <lineage>
        <taxon>Bacteria</taxon>
        <taxon>Pseudomonadati</taxon>
        <taxon>Pseudomonadota</taxon>
        <taxon>Gammaproteobacteria</taxon>
        <taxon>Moraxellales</taxon>
        <taxon>Moraxellaceae</taxon>
        <taxon>Acinetobacter</taxon>
    </lineage>
</organism>
<geneLocation type="plasmid" evidence="3 4">
    <name>pRIVM_C010559_3</name>
</geneLocation>
<evidence type="ECO:0000256" key="1">
    <source>
        <dbReference type="ARBA" id="ARBA00007734"/>
    </source>
</evidence>
<dbReference type="RefSeq" id="WP_140948455.1">
    <property type="nucleotide sequence ID" value="NZ_CP089054.1"/>
</dbReference>
<dbReference type="Pfam" id="PF01464">
    <property type="entry name" value="SLT"/>
    <property type="match status" value="1"/>
</dbReference>
<dbReference type="Gene3D" id="1.10.530.10">
    <property type="match status" value="1"/>
</dbReference>
<keyword evidence="3" id="KW-0614">Plasmid</keyword>
<name>A0AA46S5L6_9GAMM</name>
<dbReference type="InterPro" id="IPR008258">
    <property type="entry name" value="Transglycosylase_SLT_dom_1"/>
</dbReference>
<gene>
    <name evidence="3" type="ORF">LSO60_18905</name>
</gene>